<gene>
    <name evidence="1" type="ORF">D9613_011723</name>
</gene>
<organism evidence="1 2">
    <name type="scientific">Agrocybe pediades</name>
    <dbReference type="NCBI Taxonomy" id="84607"/>
    <lineage>
        <taxon>Eukaryota</taxon>
        <taxon>Fungi</taxon>
        <taxon>Dikarya</taxon>
        <taxon>Basidiomycota</taxon>
        <taxon>Agaricomycotina</taxon>
        <taxon>Agaricomycetes</taxon>
        <taxon>Agaricomycetidae</taxon>
        <taxon>Agaricales</taxon>
        <taxon>Agaricineae</taxon>
        <taxon>Strophariaceae</taxon>
        <taxon>Agrocybe</taxon>
    </lineage>
</organism>
<dbReference type="AlphaFoldDB" id="A0A8H4QKW0"/>
<reference evidence="1 2" key="1">
    <citation type="submission" date="2019-12" db="EMBL/GenBank/DDBJ databases">
        <authorList>
            <person name="Floudas D."/>
            <person name="Bentzer J."/>
            <person name="Ahren D."/>
            <person name="Johansson T."/>
            <person name="Persson P."/>
            <person name="Tunlid A."/>
        </authorList>
    </citation>
    <scope>NUCLEOTIDE SEQUENCE [LARGE SCALE GENOMIC DNA]</scope>
    <source>
        <strain evidence="1 2">CBS 102.39</strain>
    </source>
</reference>
<dbReference type="Proteomes" id="UP000521872">
    <property type="component" value="Unassembled WGS sequence"/>
</dbReference>
<dbReference type="EMBL" id="JAACJL010000047">
    <property type="protein sequence ID" value="KAF4612759.1"/>
    <property type="molecule type" value="Genomic_DNA"/>
</dbReference>
<protein>
    <submittedName>
        <fullName evidence="1">Uncharacterized protein</fullName>
    </submittedName>
</protein>
<sequence length="223" mass="23983">MSKYKPFSRRVEVRKRFATSICSTGKQFPGMVLLFITFFLLVVDLAVAVSNVTYTNTVYIITNAETPSLSLPGLTPVGKQRAEQCLPAFFRHLNIGFITTCPLNKKTGLCAETITTANPIASSLGLTVNTQCGDGGTTSDDCLTDLLSSFAKNSTQNMLVVWDINGMDDLFDALSIDEGDLPGEEDPDDATPHYDVLWTVVKGDVKTITSQGCAGLDGRAPGT</sequence>
<keyword evidence="2" id="KW-1185">Reference proteome</keyword>
<comment type="caution">
    <text evidence="1">The sequence shown here is derived from an EMBL/GenBank/DDBJ whole genome shotgun (WGS) entry which is preliminary data.</text>
</comment>
<proteinExistence type="predicted"/>
<name>A0A8H4QKW0_9AGAR</name>
<accession>A0A8H4QKW0</accession>
<evidence type="ECO:0000313" key="2">
    <source>
        <dbReference type="Proteomes" id="UP000521872"/>
    </source>
</evidence>
<evidence type="ECO:0000313" key="1">
    <source>
        <dbReference type="EMBL" id="KAF4612759.1"/>
    </source>
</evidence>